<dbReference type="InterPro" id="IPR003593">
    <property type="entry name" value="AAA+_ATPase"/>
</dbReference>
<dbReference type="SUPFAM" id="SSF46785">
    <property type="entry name" value="Winged helix' DNA-binding domain"/>
    <property type="match status" value="1"/>
</dbReference>
<name>A0A497JHK8_9ARCH</name>
<dbReference type="Proteomes" id="UP000278031">
    <property type="component" value="Unassembled WGS sequence"/>
</dbReference>
<evidence type="ECO:0000259" key="1">
    <source>
        <dbReference type="SMART" id="SM00382"/>
    </source>
</evidence>
<dbReference type="InterPro" id="IPR027417">
    <property type="entry name" value="P-loop_NTPase"/>
</dbReference>
<evidence type="ECO:0000313" key="2">
    <source>
        <dbReference type="EMBL" id="RLG70550.1"/>
    </source>
</evidence>
<dbReference type="SMART" id="SM00382">
    <property type="entry name" value="AAA"/>
    <property type="match status" value="1"/>
</dbReference>
<dbReference type="Pfam" id="PF13412">
    <property type="entry name" value="HTH_24"/>
    <property type="match status" value="1"/>
</dbReference>
<dbReference type="PANTHER" id="PTHR42990:SF1">
    <property type="entry name" value="AAA+ ATPASE DOMAIN-CONTAINING PROTEIN"/>
    <property type="match status" value="1"/>
</dbReference>
<proteinExistence type="predicted"/>
<organism evidence="2 3">
    <name type="scientific">Candidatus Iainarchaeum sp</name>
    <dbReference type="NCBI Taxonomy" id="3101447"/>
    <lineage>
        <taxon>Archaea</taxon>
        <taxon>Candidatus Iainarchaeota</taxon>
        <taxon>Candidatus Iainarchaeia</taxon>
        <taxon>Candidatus Iainarchaeales</taxon>
        <taxon>Candidatus Iainarchaeaceae</taxon>
        <taxon>Candidatus Iainarchaeum</taxon>
    </lineage>
</organism>
<dbReference type="Pfam" id="PF13173">
    <property type="entry name" value="AAA_14"/>
    <property type="match status" value="1"/>
</dbReference>
<dbReference type="SUPFAM" id="SSF52540">
    <property type="entry name" value="P-loop containing nucleoside triphosphate hydrolases"/>
    <property type="match status" value="1"/>
</dbReference>
<dbReference type="EMBL" id="QMWP01000052">
    <property type="protein sequence ID" value="RLG70550.1"/>
    <property type="molecule type" value="Genomic_DNA"/>
</dbReference>
<dbReference type="CDD" id="cd00009">
    <property type="entry name" value="AAA"/>
    <property type="match status" value="1"/>
</dbReference>
<accession>A0A497JHK8</accession>
<dbReference type="GO" id="GO:0003700">
    <property type="term" value="F:DNA-binding transcription factor activity"/>
    <property type="evidence" value="ECO:0007669"/>
    <property type="project" value="InterPro"/>
</dbReference>
<gene>
    <name evidence="2" type="ORF">DRO04_01715</name>
</gene>
<feature type="non-terminal residue" evidence="2">
    <location>
        <position position="1"/>
    </location>
</feature>
<dbReference type="AlphaFoldDB" id="A0A497JHK8"/>
<evidence type="ECO:0000313" key="3">
    <source>
        <dbReference type="Proteomes" id="UP000278031"/>
    </source>
</evidence>
<comment type="caution">
    <text evidence="2">The sequence shown here is derived from an EMBL/GenBank/DDBJ whole genome shotgun (WGS) entry which is preliminary data.</text>
</comment>
<feature type="domain" description="AAA+ ATPase" evidence="1">
    <location>
        <begin position="8"/>
        <end position="136"/>
    </location>
</feature>
<dbReference type="Gene3D" id="1.10.10.10">
    <property type="entry name" value="Winged helix-like DNA-binding domain superfamily/Winged helix DNA-binding domain"/>
    <property type="match status" value="1"/>
</dbReference>
<sequence length="370" mass="42620">LLKLVKEKRIIVLLRGVRGCGKTTILLQLANELLERKKKVFYFSADHFIFSSIKLFDFIEFLYENKGYEYIFIDEIHRYNNWAAELKNVFDSFNLFILASGSNSAEIAKGKQDLSRRAIEIPMGVLSFREYLSIKHKKELPKVSLHEIVNNFHILPKKLIYEDLGYYLSYGALPLFHEYSAETLEKMYVNILRRILDEDMLSFNFTSEVLMHARNVLAYVALNPPGEISISSIAEKVELSKGAVSSLLNALENCGVIYQLEHAKKGKKLLMLQRKILVAPPFRSILCRELAAQPNIGSLREDFFVTGVQHLNPKYFMHKDDPDFKVGKYFFEIGGGSKKVAKHLKKKILLVKDVSFSLEEIPLFLFGYLF</sequence>
<reference evidence="2 3" key="1">
    <citation type="submission" date="2018-06" db="EMBL/GenBank/DDBJ databases">
        <title>Extensive metabolic versatility and redundancy in microbially diverse, dynamic hydrothermal sediments.</title>
        <authorList>
            <person name="Dombrowski N."/>
            <person name="Teske A."/>
            <person name="Baker B.J."/>
        </authorList>
    </citation>
    <scope>NUCLEOTIDE SEQUENCE [LARGE SCALE GENOMIC DNA]</scope>
    <source>
        <strain evidence="2">B51_G17</strain>
    </source>
</reference>
<dbReference type="InterPro" id="IPR036388">
    <property type="entry name" value="WH-like_DNA-bd_sf"/>
</dbReference>
<dbReference type="Gene3D" id="3.40.50.300">
    <property type="entry name" value="P-loop containing nucleotide triphosphate hydrolases"/>
    <property type="match status" value="1"/>
</dbReference>
<dbReference type="PANTHER" id="PTHR42990">
    <property type="entry name" value="ATPASE"/>
    <property type="match status" value="1"/>
</dbReference>
<dbReference type="InterPro" id="IPR041682">
    <property type="entry name" value="AAA_14"/>
</dbReference>
<dbReference type="InterPro" id="IPR036390">
    <property type="entry name" value="WH_DNA-bd_sf"/>
</dbReference>
<protein>
    <recommendedName>
        <fullName evidence="1">AAA+ ATPase domain-containing protein</fullName>
    </recommendedName>
</protein>